<dbReference type="EMBL" id="FWDO01000005">
    <property type="protein sequence ID" value="SLM18806.1"/>
    <property type="molecule type" value="Genomic_DNA"/>
</dbReference>
<protein>
    <recommendedName>
        <fullName evidence="2">DeoR family transcriptional regulator</fullName>
    </recommendedName>
</protein>
<organism evidence="1">
    <name type="scientific">uncultured spirochete</name>
    <dbReference type="NCBI Taxonomy" id="156406"/>
    <lineage>
        <taxon>Bacteria</taxon>
        <taxon>Pseudomonadati</taxon>
        <taxon>Spirochaetota</taxon>
        <taxon>Spirochaetia</taxon>
        <taxon>Spirochaetales</taxon>
        <taxon>environmental samples</taxon>
    </lineage>
</organism>
<accession>A0A3P3XR64</accession>
<gene>
    <name evidence="1" type="ORF">SPIRO4BDMA_50321</name>
</gene>
<proteinExistence type="predicted"/>
<dbReference type="AlphaFoldDB" id="A0A3P3XR64"/>
<evidence type="ECO:0000313" key="1">
    <source>
        <dbReference type="EMBL" id="SLM18806.1"/>
    </source>
</evidence>
<reference evidence="1" key="1">
    <citation type="submission" date="2017-02" db="EMBL/GenBank/DDBJ databases">
        <authorList>
            <person name="Regsiter A."/>
            <person name="William W."/>
        </authorList>
    </citation>
    <scope>NUCLEOTIDE SEQUENCE</scope>
    <source>
        <strain evidence="1">BdmA 4</strain>
    </source>
</reference>
<sequence length="323" mass="36272">MDTEKRASKHRLKQKDLVALLLALFSEEYDKAQVDSITDILLPMSAIKTYLQSKVGISYTSDAWIITQVRKYEEEIDTVLFRKTASQEGAALGLCQNISTYEQKRHLYVTQKIRTANGVFDLMRNSVEKRPSGNTISILLEAGSTVTRVAEIIAQNLNSLPLKWDICTHNLGVIECFGKTSPAYKNVSISVPQGKFDPVTNLILSDKLELYMDREFDWIIQGTSFLADGNLYVEKPDESRLKAKILHDCRGTKVLVLTGHEATLHLSCPTEPFGVISDYDYIVYPALAGDSAAAKKMNKEMAQFAETLPVIIRNWSYVIMAHI</sequence>
<name>A0A3P3XR64_9SPIR</name>
<evidence type="ECO:0008006" key="2">
    <source>
        <dbReference type="Google" id="ProtNLM"/>
    </source>
</evidence>